<dbReference type="Gene3D" id="3.40.50.300">
    <property type="entry name" value="P-loop containing nucleotide triphosphate hydrolases"/>
    <property type="match status" value="1"/>
</dbReference>
<dbReference type="EMBL" id="AP020327">
    <property type="protein sequence ID" value="BBN50763.1"/>
    <property type="molecule type" value="Genomic_DNA"/>
</dbReference>
<dbReference type="InterPro" id="IPR027417">
    <property type="entry name" value="P-loop_NTPase"/>
</dbReference>
<feature type="region of interest" description="Disordered" evidence="8">
    <location>
        <begin position="596"/>
        <end position="628"/>
    </location>
</feature>
<dbReference type="InterPro" id="IPR008571">
    <property type="entry name" value="HerA-like"/>
</dbReference>
<sequence>MHTQVEVASRQVTDMDTSMADTRHGVDQAPRIALSDDFTMPVDACTGTFAILGKKGRGKTYTASVLAEELMSAGCAICVIDPTGVWHGLRSSADGREAGFPVVIIGGEHADVTLRADQGAAVAELIATQRVPAVLDLSLMRKTERRTFATDFLEMLYWRNRDPLHLIIDEADEFAPQRAPAGIERLLGATEDIVRRGRVRGLGVTLCTQRAAALHKTVLSQIDSLIALGVTAPQDVNTVSDWVAQHAEEGQARQVRQSLPSLPVGQAWVWSPEWLGVTQHITVRRRRTFDSSATPKAGARRHTATTWAPVDVEGLRRQLEDTQGAAAPAPGNGQQAQLEIEQLRRQLAAERARIARVERIEVPVLSGEELSALTEAVTQLRSLGEQICAAAAQVERALSAQPAMTRAVDTSPEAEPHSSAPQPAAALPTAGDQGAGDSRLKLAERQILTVLAQHGQRTINQVALLTGRSHKGGGFRNALSSLRSSGLIDGRGDIRITDAGRAALGSWEPLPAPGPGLIQWWSQQLDKAPRMILNHLAHNPTRAVSLAEIAQATGYSPTGGGFRNAVSRLRSLDLAHGRAELTINPDLMSADIPAQANGHRNLRRPDRHRRASAANHDAPNPLSQRMIP</sequence>
<proteinExistence type="predicted"/>
<feature type="domain" description="Helicase HerA central" evidence="9">
    <location>
        <begin position="44"/>
        <end position="85"/>
    </location>
</feature>
<dbReference type="GO" id="GO:0016787">
    <property type="term" value="F:hydrolase activity"/>
    <property type="evidence" value="ECO:0007669"/>
    <property type="project" value="UniProtKB-KW"/>
</dbReference>
<evidence type="ECO:0000259" key="10">
    <source>
        <dbReference type="Pfam" id="PF05872"/>
    </source>
</evidence>
<dbReference type="GO" id="GO:0004386">
    <property type="term" value="F:helicase activity"/>
    <property type="evidence" value="ECO:0007669"/>
    <property type="project" value="UniProtKB-KW"/>
</dbReference>
<reference evidence="11 12" key="1">
    <citation type="submission" date="2019-09" db="EMBL/GenBank/DDBJ databases">
        <title>Complete genome sequence of Mycobacterium avium subsp. hominissuis strain JP-H-1.</title>
        <authorList>
            <person name="Kinoshita Y."/>
            <person name="Niwa H."/>
            <person name="Uchida-Fujii E."/>
            <person name="Nukada T."/>
        </authorList>
    </citation>
    <scope>NUCLEOTIDE SEQUENCE [LARGE SCALE GENOMIC DNA]</scope>
    <source>
        <strain evidence="11 12">JP-H-1</strain>
        <plasmid evidence="11 12">p1-JPH1</plasmid>
    </source>
</reference>
<evidence type="ECO:0000256" key="7">
    <source>
        <dbReference type="SAM" id="Coils"/>
    </source>
</evidence>
<feature type="compositionally biased region" description="Basic residues" evidence="8">
    <location>
        <begin position="600"/>
        <end position="611"/>
    </location>
</feature>
<feature type="coiled-coil region" evidence="7">
    <location>
        <begin position="333"/>
        <end position="360"/>
    </location>
</feature>
<evidence type="ECO:0008006" key="13">
    <source>
        <dbReference type="Google" id="ProtNLM"/>
    </source>
</evidence>
<accession>A0AAI8X5E7</accession>
<feature type="domain" description="Helicase HerA-like C-terminal" evidence="10">
    <location>
        <begin position="185"/>
        <end position="345"/>
    </location>
</feature>
<dbReference type="Proteomes" id="UP000327362">
    <property type="component" value="Plasmid p1-JPH1"/>
</dbReference>
<keyword evidence="3" id="KW-0347">Helicase</keyword>
<dbReference type="InterPro" id="IPR033186">
    <property type="entry name" value="HerA_C"/>
</dbReference>
<protein>
    <recommendedName>
        <fullName evidence="13">Helicase HerA central domain-containing protein</fullName>
    </recommendedName>
</protein>
<keyword evidence="5" id="KW-0238">DNA-binding</keyword>
<organism evidence="11 12">
    <name type="scientific">Mycobacterium avium subsp. hominissuis</name>
    <dbReference type="NCBI Taxonomy" id="439334"/>
    <lineage>
        <taxon>Bacteria</taxon>
        <taxon>Bacillati</taxon>
        <taxon>Actinomycetota</taxon>
        <taxon>Actinomycetes</taxon>
        <taxon>Mycobacteriales</taxon>
        <taxon>Mycobacteriaceae</taxon>
        <taxon>Mycobacterium</taxon>
        <taxon>Mycobacterium avium complex (MAC)</taxon>
    </lineage>
</organism>
<evidence type="ECO:0000313" key="11">
    <source>
        <dbReference type="EMBL" id="BBN50763.1"/>
    </source>
</evidence>
<keyword evidence="6" id="KW-0413">Isomerase</keyword>
<keyword evidence="7" id="KW-0175">Coiled coil</keyword>
<dbReference type="PANTHER" id="PTHR42957">
    <property type="entry name" value="HELICASE MJ1565-RELATED"/>
    <property type="match status" value="1"/>
</dbReference>
<keyword evidence="4" id="KW-0067">ATP-binding</keyword>
<evidence type="ECO:0000256" key="2">
    <source>
        <dbReference type="ARBA" id="ARBA00022801"/>
    </source>
</evidence>
<dbReference type="GO" id="GO:0003677">
    <property type="term" value="F:DNA binding"/>
    <property type="evidence" value="ECO:0007669"/>
    <property type="project" value="UniProtKB-KW"/>
</dbReference>
<evidence type="ECO:0000256" key="6">
    <source>
        <dbReference type="ARBA" id="ARBA00023235"/>
    </source>
</evidence>
<dbReference type="InterPro" id="IPR002789">
    <property type="entry name" value="HerA_central"/>
</dbReference>
<keyword evidence="2" id="KW-0378">Hydrolase</keyword>
<evidence type="ECO:0000256" key="5">
    <source>
        <dbReference type="ARBA" id="ARBA00023125"/>
    </source>
</evidence>
<gene>
    <name evidence="11" type="ORF">JPH1_52380</name>
</gene>
<evidence type="ECO:0000313" key="12">
    <source>
        <dbReference type="Proteomes" id="UP000327362"/>
    </source>
</evidence>
<geneLocation type="plasmid" evidence="11 12">
    <name>p1-JPH1</name>
</geneLocation>
<evidence type="ECO:0000256" key="1">
    <source>
        <dbReference type="ARBA" id="ARBA00022741"/>
    </source>
</evidence>
<evidence type="ECO:0000256" key="3">
    <source>
        <dbReference type="ARBA" id="ARBA00022806"/>
    </source>
</evidence>
<evidence type="ECO:0000256" key="8">
    <source>
        <dbReference type="SAM" id="MobiDB-lite"/>
    </source>
</evidence>
<dbReference type="Pfam" id="PF01935">
    <property type="entry name" value="DUF87"/>
    <property type="match status" value="1"/>
</dbReference>
<evidence type="ECO:0000259" key="9">
    <source>
        <dbReference type="Pfam" id="PF01935"/>
    </source>
</evidence>
<dbReference type="PANTHER" id="PTHR42957:SF1">
    <property type="entry name" value="HELICASE MJ1565-RELATED"/>
    <property type="match status" value="1"/>
</dbReference>
<dbReference type="GO" id="GO:0005524">
    <property type="term" value="F:ATP binding"/>
    <property type="evidence" value="ECO:0007669"/>
    <property type="project" value="UniProtKB-KW"/>
</dbReference>
<evidence type="ECO:0000256" key="4">
    <source>
        <dbReference type="ARBA" id="ARBA00022840"/>
    </source>
</evidence>
<dbReference type="SUPFAM" id="SSF52540">
    <property type="entry name" value="P-loop containing nucleoside triphosphate hydrolases"/>
    <property type="match status" value="1"/>
</dbReference>
<name>A0AAI8X5E7_MYCAV</name>
<feature type="region of interest" description="Disordered" evidence="8">
    <location>
        <begin position="404"/>
        <end position="436"/>
    </location>
</feature>
<keyword evidence="1" id="KW-0547">Nucleotide-binding</keyword>
<dbReference type="Pfam" id="PF05872">
    <property type="entry name" value="HerA_C"/>
    <property type="match status" value="1"/>
</dbReference>
<dbReference type="AlphaFoldDB" id="A0AAI8X5E7"/>
<keyword evidence="11" id="KW-0614">Plasmid</keyword>